<dbReference type="GO" id="GO:0015562">
    <property type="term" value="F:efflux transmembrane transporter activity"/>
    <property type="evidence" value="ECO:0007669"/>
    <property type="project" value="InterPro"/>
</dbReference>
<reference evidence="2 3" key="1">
    <citation type="submission" date="2019-02" db="EMBL/GenBank/DDBJ databases">
        <title>Deep-cultivation of Planctomycetes and their phenomic and genomic characterization uncovers novel biology.</title>
        <authorList>
            <person name="Wiegand S."/>
            <person name="Jogler M."/>
            <person name="Boedeker C."/>
            <person name="Pinto D."/>
            <person name="Vollmers J."/>
            <person name="Rivas-Marin E."/>
            <person name="Kohn T."/>
            <person name="Peeters S.H."/>
            <person name="Heuer A."/>
            <person name="Rast P."/>
            <person name="Oberbeckmann S."/>
            <person name="Bunk B."/>
            <person name="Jeske O."/>
            <person name="Meyerdierks A."/>
            <person name="Storesund J.E."/>
            <person name="Kallscheuer N."/>
            <person name="Luecker S."/>
            <person name="Lage O.M."/>
            <person name="Pohl T."/>
            <person name="Merkel B.J."/>
            <person name="Hornburger P."/>
            <person name="Mueller R.-W."/>
            <person name="Bruemmer F."/>
            <person name="Labrenz M."/>
            <person name="Spormann A.M."/>
            <person name="Op Den Camp H."/>
            <person name="Overmann J."/>
            <person name="Amann R."/>
            <person name="Jetten M.S.M."/>
            <person name="Mascher T."/>
            <person name="Medema M.H."/>
            <person name="Devos D.P."/>
            <person name="Kaster A.-K."/>
            <person name="Ovreas L."/>
            <person name="Rohde M."/>
            <person name="Galperin M.Y."/>
            <person name="Jogler C."/>
        </authorList>
    </citation>
    <scope>NUCLEOTIDE SEQUENCE [LARGE SCALE GENOMIC DNA]</scope>
    <source>
        <strain evidence="2 3">Poly41</strain>
    </source>
</reference>
<dbReference type="Proteomes" id="UP000319143">
    <property type="component" value="Unassembled WGS sequence"/>
</dbReference>
<sequence>MPIVTVRRVPVAEPRNHGCMIQEQVQHSGRITTETPTPRRTRGTRGSAARSLRRRFAIAGILCGVSVFSLSATSSTALAQDGLIESVSDSRLNAIHANTHNHFWTSLDQYRARAWQLPDDRLRDSAEVTLAVPLEPMWWEMPLAGSLGLADQTQPVDIDWLISLAISNSPHVQAVLTEPEIRRTEIVIADAEFDPLAFVESKFADTNDPVGSALTTGDNSTRYVDETLSGVGGIHSKMRAGGQFELSQRAGYQANNSTFLIPNPQGTTRLEFSFTQPLMKDRGKAFNQTRMMLARLDVQQASSEVRQSLERHLVDVADAYWSLYQARAEWLQRNQLLSSAQQLHDVLRSRQGIDSHQRQVLRANVAVASRRSDLVRAETRIRNAQSRLRMLTASPMLMHAHLQELAPQDHPFVLPLELSVRQSVITALEQRADINEAIRRVQAMSLRVGAAKNQVLPRLDLILSSYVAGLDGNRSSLQAFENQFNGGQPSYAAGFLFELPIANRASRARLTRNRLEMTRAMYEFQQATEVAFTEVEIAARETSTAYQEMLVKKQSIDVQTQEVEYLQQRWELLPDPEESSVVLIDDLLDAQQRLADEERSYVDAQVAYAMSWVQLRRAMGILLRVDELPTHEIDIPCGIWQPSEESDVVIEAAEMALP</sequence>
<comment type="similarity">
    <text evidence="1">Belongs to the outer membrane factor (OMF) (TC 1.B.17) family.</text>
</comment>
<protein>
    <submittedName>
        <fullName evidence="2">Toluene efflux pump outer membrane protein TtgI</fullName>
    </submittedName>
</protein>
<dbReference type="OrthoDB" id="234964at2"/>
<dbReference type="Gene3D" id="1.20.1600.10">
    <property type="entry name" value="Outer membrane efflux proteins (OEP)"/>
    <property type="match status" value="1"/>
</dbReference>
<organism evidence="2 3">
    <name type="scientific">Novipirellula artificiosorum</name>
    <dbReference type="NCBI Taxonomy" id="2528016"/>
    <lineage>
        <taxon>Bacteria</taxon>
        <taxon>Pseudomonadati</taxon>
        <taxon>Planctomycetota</taxon>
        <taxon>Planctomycetia</taxon>
        <taxon>Pirellulales</taxon>
        <taxon>Pirellulaceae</taxon>
        <taxon>Novipirellula</taxon>
    </lineage>
</organism>
<evidence type="ECO:0000256" key="1">
    <source>
        <dbReference type="ARBA" id="ARBA00007613"/>
    </source>
</evidence>
<evidence type="ECO:0000313" key="2">
    <source>
        <dbReference type="EMBL" id="TWU36174.1"/>
    </source>
</evidence>
<dbReference type="PANTHER" id="PTHR30203">
    <property type="entry name" value="OUTER MEMBRANE CATION EFFLUX PROTEIN"/>
    <property type="match status" value="1"/>
</dbReference>
<dbReference type="PANTHER" id="PTHR30203:SF33">
    <property type="entry name" value="BLR4455 PROTEIN"/>
    <property type="match status" value="1"/>
</dbReference>
<dbReference type="InterPro" id="IPR010131">
    <property type="entry name" value="MdtP/NodT-like"/>
</dbReference>
<dbReference type="Pfam" id="PF02321">
    <property type="entry name" value="OEP"/>
    <property type="match status" value="1"/>
</dbReference>
<evidence type="ECO:0000313" key="3">
    <source>
        <dbReference type="Proteomes" id="UP000319143"/>
    </source>
</evidence>
<accession>A0A5C6DJ96</accession>
<dbReference type="EMBL" id="SJPV01000006">
    <property type="protein sequence ID" value="TWU36174.1"/>
    <property type="molecule type" value="Genomic_DNA"/>
</dbReference>
<keyword evidence="3" id="KW-1185">Reference proteome</keyword>
<comment type="caution">
    <text evidence="2">The sequence shown here is derived from an EMBL/GenBank/DDBJ whole genome shotgun (WGS) entry which is preliminary data.</text>
</comment>
<dbReference type="SUPFAM" id="SSF56954">
    <property type="entry name" value="Outer membrane efflux proteins (OEP)"/>
    <property type="match status" value="1"/>
</dbReference>
<gene>
    <name evidence="2" type="primary">ttgI</name>
    <name evidence="2" type="ORF">Poly41_39280</name>
</gene>
<proteinExistence type="inferred from homology"/>
<dbReference type="InterPro" id="IPR003423">
    <property type="entry name" value="OMP_efflux"/>
</dbReference>
<name>A0A5C6DJ96_9BACT</name>
<dbReference type="AlphaFoldDB" id="A0A5C6DJ96"/>